<gene>
    <name evidence="1" type="ORF">FWK35_00029452</name>
</gene>
<keyword evidence="2" id="KW-1185">Reference proteome</keyword>
<dbReference type="OrthoDB" id="415068at2759"/>
<reference evidence="1 2" key="1">
    <citation type="submission" date="2019-08" db="EMBL/GenBank/DDBJ databases">
        <title>Whole genome of Aphis craccivora.</title>
        <authorList>
            <person name="Voronova N.V."/>
            <person name="Shulinski R.S."/>
            <person name="Bandarenka Y.V."/>
            <person name="Zhorov D.G."/>
            <person name="Warner D."/>
        </authorList>
    </citation>
    <scope>NUCLEOTIDE SEQUENCE [LARGE SCALE GENOMIC DNA]</scope>
    <source>
        <strain evidence="1">180601</strain>
        <tissue evidence="1">Whole Body</tissue>
    </source>
</reference>
<name>A0A6G0Y576_APHCR</name>
<sequence length="345" mass="39269">MTILSRQRSSAANTIAAKAPIRDLCPLDIALITETHFTKYFNVFIPIYTLFKSNHLDNTAHGGVAIIIKSTLSFSLLPNFSLDYLQSCPTYWPTSPRKKPEILDILISKVPSNLYCTPENILNINSDHSSVLRTINASPTICMTPLKLFYPSTDRIQFHNLVDQEITLNVKLKTHKDIDNAVDKFISIIQTAAWASQSKPNATSTKFPLLPIKLRSLITDKRRSRARYQSSRLPSHKAMYNKLSNSLKKHLLKHKLDIFQQKLSNLSSSDGSLWRETNKLLQYKFSLPPPTKTDNSIVITDEDKAETFRQHLSEIFKLHPDINNPDITSKVTQYLDCPMPLHLPE</sequence>
<evidence type="ECO:0000313" key="1">
    <source>
        <dbReference type="EMBL" id="KAF0749411.1"/>
    </source>
</evidence>
<comment type="caution">
    <text evidence="1">The sequence shown here is derived from an EMBL/GenBank/DDBJ whole genome shotgun (WGS) entry which is preliminary data.</text>
</comment>
<evidence type="ECO:0000313" key="2">
    <source>
        <dbReference type="Proteomes" id="UP000478052"/>
    </source>
</evidence>
<organism evidence="1 2">
    <name type="scientific">Aphis craccivora</name>
    <name type="common">Cowpea aphid</name>
    <dbReference type="NCBI Taxonomy" id="307492"/>
    <lineage>
        <taxon>Eukaryota</taxon>
        <taxon>Metazoa</taxon>
        <taxon>Ecdysozoa</taxon>
        <taxon>Arthropoda</taxon>
        <taxon>Hexapoda</taxon>
        <taxon>Insecta</taxon>
        <taxon>Pterygota</taxon>
        <taxon>Neoptera</taxon>
        <taxon>Paraneoptera</taxon>
        <taxon>Hemiptera</taxon>
        <taxon>Sternorrhyncha</taxon>
        <taxon>Aphidomorpha</taxon>
        <taxon>Aphidoidea</taxon>
        <taxon>Aphididae</taxon>
        <taxon>Aphidini</taxon>
        <taxon>Aphis</taxon>
        <taxon>Aphis</taxon>
    </lineage>
</organism>
<dbReference type="Proteomes" id="UP000478052">
    <property type="component" value="Unassembled WGS sequence"/>
</dbReference>
<protein>
    <submittedName>
        <fullName evidence="1">Uncharacterized protein</fullName>
    </submittedName>
</protein>
<accession>A0A6G0Y576</accession>
<dbReference type="EMBL" id="VUJU01006109">
    <property type="protein sequence ID" value="KAF0749411.1"/>
    <property type="molecule type" value="Genomic_DNA"/>
</dbReference>
<proteinExistence type="predicted"/>
<dbReference type="AlphaFoldDB" id="A0A6G0Y576"/>